<proteinExistence type="predicted"/>
<protein>
    <submittedName>
        <fullName evidence="1">DUF6099 family protein</fullName>
    </submittedName>
</protein>
<dbReference type="InterPro" id="IPR046081">
    <property type="entry name" value="DUF6099"/>
</dbReference>
<dbReference type="Proteomes" id="UP001607069">
    <property type="component" value="Unassembled WGS sequence"/>
</dbReference>
<dbReference type="EMBL" id="JBIHMK010000042">
    <property type="protein sequence ID" value="MFH0249144.1"/>
    <property type="molecule type" value="Genomic_DNA"/>
</dbReference>
<dbReference type="RefSeq" id="WP_341829764.1">
    <property type="nucleotide sequence ID" value="NZ_BAABEN010000030.1"/>
</dbReference>
<dbReference type="Pfam" id="PF19594">
    <property type="entry name" value="DUF6099"/>
    <property type="match status" value="1"/>
</dbReference>
<evidence type="ECO:0000313" key="1">
    <source>
        <dbReference type="EMBL" id="MFH0249144.1"/>
    </source>
</evidence>
<name>A0ABW7HTG5_9ACTN</name>
<evidence type="ECO:0000313" key="2">
    <source>
        <dbReference type="Proteomes" id="UP001607069"/>
    </source>
</evidence>
<keyword evidence="2" id="KW-1185">Reference proteome</keyword>
<accession>A0ABW7HTG5</accession>
<organism evidence="1 2">
    <name type="scientific">Streptomyces chitinivorans</name>
    <dbReference type="NCBI Taxonomy" id="1257027"/>
    <lineage>
        <taxon>Bacteria</taxon>
        <taxon>Bacillati</taxon>
        <taxon>Actinomycetota</taxon>
        <taxon>Actinomycetes</taxon>
        <taxon>Kitasatosporales</taxon>
        <taxon>Streptomycetaceae</taxon>
        <taxon>Streptomyces</taxon>
    </lineage>
</organism>
<sequence>MDAVPLIEITRRALAHSEEAADVVTEAWQAQALAEAVGVHLATSGPPEVRAQAGGLREASGRACGSLRGPGQRSDGARAARLTEMSDPLSALHELGDLLGEAGGALVRVAVDAEEEGLYWRCIEGIDAADECGDRVTAILRRLALRPRPFRRAPPMDETGAPLVQRDAEPVCEGAAPVCGDGPPMREEA</sequence>
<reference evidence="1 2" key="1">
    <citation type="submission" date="2024-10" db="EMBL/GenBank/DDBJ databases">
        <authorList>
            <person name="Cho J.-C."/>
        </authorList>
    </citation>
    <scope>NUCLEOTIDE SEQUENCE [LARGE SCALE GENOMIC DNA]</scope>
    <source>
        <strain evidence="1 2">KCTC29696</strain>
    </source>
</reference>
<comment type="caution">
    <text evidence="1">The sequence shown here is derived from an EMBL/GenBank/DDBJ whole genome shotgun (WGS) entry which is preliminary data.</text>
</comment>
<gene>
    <name evidence="1" type="ORF">ACG5V6_13075</name>
</gene>